<dbReference type="Proteomes" id="UP000193560">
    <property type="component" value="Unassembled WGS sequence"/>
</dbReference>
<dbReference type="AlphaFoldDB" id="A0A1X2HXG9"/>
<evidence type="ECO:0000313" key="2">
    <source>
        <dbReference type="EMBL" id="ORZ04502.1"/>
    </source>
</evidence>
<dbReference type="OrthoDB" id="5545891at2759"/>
<evidence type="ECO:0000313" key="4">
    <source>
        <dbReference type="EMBL" id="ORZ11612.1"/>
    </source>
</evidence>
<protein>
    <submittedName>
        <fullName evidence="2">Uncharacterized protein</fullName>
    </submittedName>
</protein>
<comment type="caution">
    <text evidence="2">The sequence shown here is derived from an EMBL/GenBank/DDBJ whole genome shotgun (WGS) entry which is preliminary data.</text>
</comment>
<dbReference type="EMBL" id="MCGE01000035">
    <property type="protein sequence ID" value="ORZ07420.1"/>
    <property type="molecule type" value="Genomic_DNA"/>
</dbReference>
<name>A0A1X2HXG9_9FUNG</name>
<sequence>LDDIDRRRFLLNCPKNTLRQYTPPEALKIHTSNEAKATDNQLHEIQYRLSGITRPIDWYIYQLIKQPLHEDPEANFHRSLDFAIAIHELLSDLASHVTEVRTANLYKSSNAITKPPSLSGSSNLLVDPKSFVDHINMAKSVQQVTARSRPRQHYSTKKPHRAPHGSTAGNS</sequence>
<feature type="non-terminal residue" evidence="2">
    <location>
        <position position="171"/>
    </location>
</feature>
<accession>A0A1X2HXG9</accession>
<reference evidence="2 5" key="1">
    <citation type="submission" date="2016-07" db="EMBL/GenBank/DDBJ databases">
        <title>Pervasive Adenine N6-methylation of Active Genes in Fungi.</title>
        <authorList>
            <consortium name="DOE Joint Genome Institute"/>
            <person name="Mondo S.J."/>
            <person name="Dannebaum R.O."/>
            <person name="Kuo R.C."/>
            <person name="Labutti K."/>
            <person name="Haridas S."/>
            <person name="Kuo A."/>
            <person name="Salamov A."/>
            <person name="Ahrendt S.R."/>
            <person name="Lipzen A."/>
            <person name="Sullivan W."/>
            <person name="Andreopoulos W.B."/>
            <person name="Clum A."/>
            <person name="Lindquist E."/>
            <person name="Daum C."/>
            <person name="Ramamoorthy G.K."/>
            <person name="Gryganskyi A."/>
            <person name="Culley D."/>
            <person name="Magnuson J.K."/>
            <person name="James T.Y."/>
            <person name="O'Malley M.A."/>
            <person name="Stajich J.E."/>
            <person name="Spatafora J.W."/>
            <person name="Visel A."/>
            <person name="Grigoriev I.V."/>
        </authorList>
    </citation>
    <scope>NUCLEOTIDE SEQUENCE [LARGE SCALE GENOMIC DNA]</scope>
    <source>
        <strain evidence="2 5">NRRL 1336</strain>
    </source>
</reference>
<organism evidence="2 5">
    <name type="scientific">Absidia repens</name>
    <dbReference type="NCBI Taxonomy" id="90262"/>
    <lineage>
        <taxon>Eukaryota</taxon>
        <taxon>Fungi</taxon>
        <taxon>Fungi incertae sedis</taxon>
        <taxon>Mucoromycota</taxon>
        <taxon>Mucoromycotina</taxon>
        <taxon>Mucoromycetes</taxon>
        <taxon>Mucorales</taxon>
        <taxon>Cunninghamellaceae</taxon>
        <taxon>Absidia</taxon>
    </lineage>
</organism>
<feature type="compositionally biased region" description="Basic residues" evidence="1">
    <location>
        <begin position="148"/>
        <end position="163"/>
    </location>
</feature>
<gene>
    <name evidence="3" type="ORF">BCR42DRAFT_301592</name>
    <name evidence="2" type="ORF">BCR42DRAFT_309942</name>
    <name evidence="4" type="ORF">BCR42DRAFT_314200</name>
</gene>
<proteinExistence type="predicted"/>
<evidence type="ECO:0000313" key="3">
    <source>
        <dbReference type="EMBL" id="ORZ07420.1"/>
    </source>
</evidence>
<keyword evidence="5" id="KW-1185">Reference proteome</keyword>
<feature type="region of interest" description="Disordered" evidence="1">
    <location>
        <begin position="141"/>
        <end position="171"/>
    </location>
</feature>
<feature type="non-terminal residue" evidence="2">
    <location>
        <position position="1"/>
    </location>
</feature>
<dbReference type="EMBL" id="MCGE01000021">
    <property type="protein sequence ID" value="ORZ11612.1"/>
    <property type="molecule type" value="Genomic_DNA"/>
</dbReference>
<dbReference type="EMBL" id="MCGE01000050">
    <property type="protein sequence ID" value="ORZ04502.1"/>
    <property type="molecule type" value="Genomic_DNA"/>
</dbReference>
<evidence type="ECO:0000313" key="5">
    <source>
        <dbReference type="Proteomes" id="UP000193560"/>
    </source>
</evidence>
<evidence type="ECO:0000256" key="1">
    <source>
        <dbReference type="SAM" id="MobiDB-lite"/>
    </source>
</evidence>